<proteinExistence type="predicted"/>
<feature type="region of interest" description="Disordered" evidence="1">
    <location>
        <begin position="696"/>
        <end position="718"/>
    </location>
</feature>
<dbReference type="EMBL" id="JAACLJ010000008">
    <property type="protein sequence ID" value="KAF4581953.1"/>
    <property type="molecule type" value="Genomic_DNA"/>
</dbReference>
<gene>
    <name evidence="3" type="ORF">GQ602_006577</name>
</gene>
<dbReference type="Proteomes" id="UP000562929">
    <property type="component" value="Unassembled WGS sequence"/>
</dbReference>
<dbReference type="AlphaFoldDB" id="A0A8H4VAV5"/>
<feature type="region of interest" description="Disordered" evidence="1">
    <location>
        <begin position="1"/>
        <end position="71"/>
    </location>
</feature>
<feature type="region of interest" description="Disordered" evidence="1">
    <location>
        <begin position="865"/>
        <end position="894"/>
    </location>
</feature>
<feature type="compositionally biased region" description="Polar residues" evidence="1">
    <location>
        <begin position="696"/>
        <end position="706"/>
    </location>
</feature>
<feature type="region of interest" description="Disordered" evidence="1">
    <location>
        <begin position="133"/>
        <end position="223"/>
    </location>
</feature>
<protein>
    <submittedName>
        <fullName evidence="3">PAB1 binding protein</fullName>
    </submittedName>
</protein>
<feature type="domain" description="LsmAD" evidence="2">
    <location>
        <begin position="79"/>
        <end position="151"/>
    </location>
</feature>
<feature type="compositionally biased region" description="Low complexity" evidence="1">
    <location>
        <begin position="415"/>
        <end position="427"/>
    </location>
</feature>
<feature type="region of interest" description="Disordered" evidence="1">
    <location>
        <begin position="366"/>
        <end position="529"/>
    </location>
</feature>
<sequence length="935" mass="101526">MPVPKKEGLPGGAAAKVDNRTQNGNRQGFRTDASISNSRYGERALKPWIPDSTDGVDSSLEGSSNSGPWDQFAENERLFGLKTDYDENIYTTAINRSHPQFRERCAAADKKAREIERSAPATAHVAEERVMDWAGGNGDNEEDKYSGVRRHDFPPLSTGRENRYTPPAKRAPTSQSTVKGAPVDPAIISSQIRGPSKRQAAMADQNRAQATDVAKNGISAKSDGQKSKLYIEALAADSKMDKTDQHLKTLEARSSEKGTEQPVGTAGSSSSSSSSRNPTPHEPDNAPSATSTVERDVLQSFKSFASQQRINAEKARSSKARADKEVKLIELKMFANSFKLSTPVPSDLVSIIAKDPAKQKEIQAKAMKNAEEMARSKAEMVSREKAQATKDMQLKAAELNATTANATDVGRPTRAPGASQASGPSAPNNRHAGSRAQFTPYHAQPYRNNRGGPQHAPPQQQPPPPQQPQQQPQLSSQQQTGNLAQRLRHMEQQRYSQPPPPLPAQSQHQTGQDVRAPPTGPANNVDTGFNRRLSAAPSHIGAKLNPNSHEFRPSPFAMSFSPNGHPSAGSSPRVAANNVAESPANVATQTAQLVRRKTKAVDVSKCFMLTYIASVKPPAGRNWDDNGGLRPSYDTIPTWRQLQDDEKVDSTMHLTYKEHFERQPFTNQPTNTPNPQHVMPHLAHQHQLPFHLQHGSHNMGSRQSPHMTPMQMHAPQQGPVPHPPFVADDHRMMHSNSAQSFTSPRMGQLPVAYPGQVPYNQPVYMGPQMGQYRSFSNSSHYGPPQQGQMGGPVLMQPQFIPGPQGMVAASQMMFHGGHGQFMPPSGPPQPVPGGTGYPSPGRPAAPVMVHQGSQQGQALYGMSPSVQYNQPAYGPGQPNGPTPNSGGQGGPMWQQVGTSWQQMVHYWPQQWLGRGHGHDKSGASQHQGQPGGEES</sequence>
<comment type="caution">
    <text evidence="3">The sequence shown here is derived from an EMBL/GenBank/DDBJ whole genome shotgun (WGS) entry which is preliminary data.</text>
</comment>
<evidence type="ECO:0000313" key="3">
    <source>
        <dbReference type="EMBL" id="KAF4581953.1"/>
    </source>
</evidence>
<dbReference type="PANTHER" id="PTHR12854">
    <property type="entry name" value="ATAXIN 2-RELATED"/>
    <property type="match status" value="1"/>
</dbReference>
<feature type="compositionally biased region" description="Basic and acidic residues" evidence="1">
    <location>
        <begin position="366"/>
        <end position="388"/>
    </location>
</feature>
<reference evidence="3 4" key="1">
    <citation type="journal article" date="2020" name="G3 (Bethesda)">
        <title>Genetic Underpinnings of Host Manipulation by Ophiocordyceps as Revealed by Comparative Transcriptomics.</title>
        <authorList>
            <person name="Will I."/>
            <person name="Das B."/>
            <person name="Trinh T."/>
            <person name="Brachmann A."/>
            <person name="Ohm R.A."/>
            <person name="de Bekker C."/>
        </authorList>
    </citation>
    <scope>NUCLEOTIDE SEQUENCE [LARGE SCALE GENOMIC DNA]</scope>
    <source>
        <strain evidence="3 4">EC05</strain>
    </source>
</reference>
<name>A0A8H4VAV5_9HYPO</name>
<feature type="compositionally biased region" description="Low complexity" evidence="1">
    <location>
        <begin position="468"/>
        <end position="479"/>
    </location>
</feature>
<dbReference type="OrthoDB" id="2275718at2759"/>
<dbReference type="InterPro" id="IPR045117">
    <property type="entry name" value="ATXN2-like"/>
</dbReference>
<evidence type="ECO:0000313" key="4">
    <source>
        <dbReference type="Proteomes" id="UP000562929"/>
    </source>
</evidence>
<feature type="region of interest" description="Disordered" evidence="1">
    <location>
        <begin position="907"/>
        <end position="935"/>
    </location>
</feature>
<dbReference type="InterPro" id="IPR009604">
    <property type="entry name" value="LsmAD_domain"/>
</dbReference>
<dbReference type="GO" id="GO:0034063">
    <property type="term" value="P:stress granule assembly"/>
    <property type="evidence" value="ECO:0007669"/>
    <property type="project" value="TreeGrafter"/>
</dbReference>
<evidence type="ECO:0000256" key="1">
    <source>
        <dbReference type="SAM" id="MobiDB-lite"/>
    </source>
</evidence>
<feature type="region of interest" description="Disordered" evidence="1">
    <location>
        <begin position="251"/>
        <end position="296"/>
    </location>
</feature>
<dbReference type="GO" id="GO:0003729">
    <property type="term" value="F:mRNA binding"/>
    <property type="evidence" value="ECO:0007669"/>
    <property type="project" value="TreeGrafter"/>
</dbReference>
<feature type="compositionally biased region" description="Polar residues" evidence="1">
    <location>
        <begin position="20"/>
        <end position="39"/>
    </location>
</feature>
<dbReference type="Pfam" id="PF06741">
    <property type="entry name" value="LsmAD"/>
    <property type="match status" value="1"/>
</dbReference>
<organism evidence="3 4">
    <name type="scientific">Ophiocordyceps camponoti-floridani</name>
    <dbReference type="NCBI Taxonomy" id="2030778"/>
    <lineage>
        <taxon>Eukaryota</taxon>
        <taxon>Fungi</taxon>
        <taxon>Dikarya</taxon>
        <taxon>Ascomycota</taxon>
        <taxon>Pezizomycotina</taxon>
        <taxon>Sordariomycetes</taxon>
        <taxon>Hypocreomycetidae</taxon>
        <taxon>Hypocreales</taxon>
        <taxon>Ophiocordycipitaceae</taxon>
        <taxon>Ophiocordyceps</taxon>
    </lineage>
</organism>
<dbReference type="PANTHER" id="PTHR12854:SF7">
    <property type="entry name" value="ATAXIN-2 HOMOLOG"/>
    <property type="match status" value="1"/>
</dbReference>
<keyword evidence="4" id="KW-1185">Reference proteome</keyword>
<dbReference type="GO" id="GO:0010494">
    <property type="term" value="C:cytoplasmic stress granule"/>
    <property type="evidence" value="ECO:0007669"/>
    <property type="project" value="TreeGrafter"/>
</dbReference>
<evidence type="ECO:0000259" key="2">
    <source>
        <dbReference type="SMART" id="SM01272"/>
    </source>
</evidence>
<dbReference type="SMART" id="SM01272">
    <property type="entry name" value="LsmAD"/>
    <property type="match status" value="1"/>
</dbReference>
<accession>A0A8H4VAV5</accession>
<feature type="compositionally biased region" description="Pro residues" evidence="1">
    <location>
        <begin position="455"/>
        <end position="467"/>
    </location>
</feature>
<feature type="compositionally biased region" description="Basic and acidic residues" evidence="1">
    <location>
        <begin position="143"/>
        <end position="153"/>
    </location>
</feature>